<dbReference type="Gene3D" id="2.115.10.20">
    <property type="entry name" value="Glycosyl hydrolase domain, family 43"/>
    <property type="match status" value="1"/>
</dbReference>
<dbReference type="SUPFAM" id="SSF75005">
    <property type="entry name" value="Arabinanase/levansucrase/invertase"/>
    <property type="match status" value="1"/>
</dbReference>
<dbReference type="Proteomes" id="UP000281498">
    <property type="component" value="Unassembled WGS sequence"/>
</dbReference>
<gene>
    <name evidence="1" type="ORF">CR203_20135</name>
</gene>
<accession>A0A3A9K580</accession>
<evidence type="ECO:0000313" key="1">
    <source>
        <dbReference type="EMBL" id="RKL65511.1"/>
    </source>
</evidence>
<dbReference type="OrthoDB" id="9801455at2"/>
<comment type="caution">
    <text evidence="1">The sequence shown here is derived from an EMBL/GenBank/DDBJ whole genome shotgun (WGS) entry which is preliminary data.</text>
</comment>
<dbReference type="InterPro" id="IPR023296">
    <property type="entry name" value="Glyco_hydro_beta-prop_sf"/>
</dbReference>
<dbReference type="EMBL" id="PDOE01000015">
    <property type="protein sequence ID" value="RKL65511.1"/>
    <property type="molecule type" value="Genomic_DNA"/>
</dbReference>
<protein>
    <submittedName>
        <fullName evidence="1">Uncharacterized protein</fullName>
    </submittedName>
</protein>
<reference evidence="1 2" key="1">
    <citation type="submission" date="2017-10" db="EMBL/GenBank/DDBJ databases">
        <title>Bacillus sp. nov., a halophilic bacterium isolated from a Keqin Lake.</title>
        <authorList>
            <person name="Wang H."/>
        </authorList>
    </citation>
    <scope>NUCLEOTIDE SEQUENCE [LARGE SCALE GENOMIC DNA]</scope>
    <source>
        <strain evidence="1 2">KCTC 13187</strain>
    </source>
</reference>
<organism evidence="1 2">
    <name type="scientific">Salipaludibacillus neizhouensis</name>
    <dbReference type="NCBI Taxonomy" id="885475"/>
    <lineage>
        <taxon>Bacteria</taxon>
        <taxon>Bacillati</taxon>
        <taxon>Bacillota</taxon>
        <taxon>Bacilli</taxon>
        <taxon>Bacillales</taxon>
        <taxon>Bacillaceae</taxon>
    </lineage>
</organism>
<dbReference type="RefSeq" id="WP_110937144.1">
    <property type="nucleotide sequence ID" value="NZ_KZ614146.1"/>
</dbReference>
<name>A0A3A9K580_9BACI</name>
<keyword evidence="2" id="KW-1185">Reference proteome</keyword>
<proteinExistence type="predicted"/>
<dbReference type="AlphaFoldDB" id="A0A3A9K580"/>
<evidence type="ECO:0000313" key="2">
    <source>
        <dbReference type="Proteomes" id="UP000281498"/>
    </source>
</evidence>
<sequence>MRKQVFNPFLPSNEYVPDPEAHVFDDRLHIFGSHDIFGGDDYCLGDYVCWSAPVNDLSD</sequence>